<dbReference type="Gene3D" id="3.60.40.10">
    <property type="entry name" value="PPM-type phosphatase domain"/>
    <property type="match status" value="1"/>
</dbReference>
<protein>
    <recommendedName>
        <fullName evidence="3">PPM-type phosphatase domain-containing protein</fullName>
    </recommendedName>
</protein>
<organism evidence="1 2">
    <name type="scientific">Dipteronia dyeriana</name>
    <dbReference type="NCBI Taxonomy" id="168575"/>
    <lineage>
        <taxon>Eukaryota</taxon>
        <taxon>Viridiplantae</taxon>
        <taxon>Streptophyta</taxon>
        <taxon>Embryophyta</taxon>
        <taxon>Tracheophyta</taxon>
        <taxon>Spermatophyta</taxon>
        <taxon>Magnoliopsida</taxon>
        <taxon>eudicotyledons</taxon>
        <taxon>Gunneridae</taxon>
        <taxon>Pentapetalae</taxon>
        <taxon>rosids</taxon>
        <taxon>malvids</taxon>
        <taxon>Sapindales</taxon>
        <taxon>Sapindaceae</taxon>
        <taxon>Hippocastanoideae</taxon>
        <taxon>Acereae</taxon>
        <taxon>Dipteronia</taxon>
    </lineage>
</organism>
<name>A0AAD9WPW5_9ROSI</name>
<evidence type="ECO:0000313" key="1">
    <source>
        <dbReference type="EMBL" id="KAK2638117.1"/>
    </source>
</evidence>
<proteinExistence type="predicted"/>
<gene>
    <name evidence="1" type="ORF">Ddye_025912</name>
</gene>
<dbReference type="SUPFAM" id="SSF81606">
    <property type="entry name" value="PP2C-like"/>
    <property type="match status" value="1"/>
</dbReference>
<accession>A0AAD9WPW5</accession>
<sequence>MSQTEVSIMKPPLVPLATLIGRELRGEKVEKHFVKYGQAALTKKGDNYFLIKPDCLRIPGNASTSFSVFAIFDGHNGILTAIFAKENLLTNVLSASSQGASRDEWLQALPWALAGRECRKEGGSESLVGEVGRLNVFGGNEESLWSRGLKDNTTCLVVDIIPPDHPAPAAITPRKKHNMLSSLLFGKKESLWSRGLKDNTTCLVVDIIPSDHPAPAAITPRKKHNMLSSLLFGKKALIQQTKHQINFLLFVLGKSYLKRAQLCLQKVCQVDQPAGDGLSVNSAPMSKPWEGPLLCTNCWREKDAMEGKRQS</sequence>
<dbReference type="EMBL" id="JANJYI010000008">
    <property type="protein sequence ID" value="KAK2638117.1"/>
    <property type="molecule type" value="Genomic_DNA"/>
</dbReference>
<dbReference type="InterPro" id="IPR036457">
    <property type="entry name" value="PPM-type-like_dom_sf"/>
</dbReference>
<dbReference type="AlphaFoldDB" id="A0AAD9WPW5"/>
<comment type="caution">
    <text evidence="1">The sequence shown here is derived from an EMBL/GenBank/DDBJ whole genome shotgun (WGS) entry which is preliminary data.</text>
</comment>
<evidence type="ECO:0000313" key="2">
    <source>
        <dbReference type="Proteomes" id="UP001280121"/>
    </source>
</evidence>
<dbReference type="Proteomes" id="UP001280121">
    <property type="component" value="Unassembled WGS sequence"/>
</dbReference>
<keyword evidence="2" id="KW-1185">Reference proteome</keyword>
<reference evidence="1" key="1">
    <citation type="journal article" date="2023" name="Plant J.">
        <title>Genome sequences and population genomics provide insights into the demographic history, inbreeding, and mutation load of two 'living fossil' tree species of Dipteronia.</title>
        <authorList>
            <person name="Feng Y."/>
            <person name="Comes H.P."/>
            <person name="Chen J."/>
            <person name="Zhu S."/>
            <person name="Lu R."/>
            <person name="Zhang X."/>
            <person name="Li P."/>
            <person name="Qiu J."/>
            <person name="Olsen K.M."/>
            <person name="Qiu Y."/>
        </authorList>
    </citation>
    <scope>NUCLEOTIDE SEQUENCE</scope>
    <source>
        <strain evidence="1">KIB01</strain>
    </source>
</reference>
<evidence type="ECO:0008006" key="3">
    <source>
        <dbReference type="Google" id="ProtNLM"/>
    </source>
</evidence>